<evidence type="ECO:0000313" key="2">
    <source>
        <dbReference type="Proteomes" id="UP000700732"/>
    </source>
</evidence>
<keyword evidence="2" id="KW-1185">Reference proteome</keyword>
<gene>
    <name evidence="1" type="ORF">FH603_5033</name>
</gene>
<dbReference type="Proteomes" id="UP000700732">
    <property type="component" value="Unassembled WGS sequence"/>
</dbReference>
<name>A0ABR6WD56_9BACT</name>
<dbReference type="EMBL" id="VFIA01000048">
    <property type="protein sequence ID" value="MBC3794504.1"/>
    <property type="molecule type" value="Genomic_DNA"/>
</dbReference>
<evidence type="ECO:0000313" key="1">
    <source>
        <dbReference type="EMBL" id="MBC3794504.1"/>
    </source>
</evidence>
<proteinExistence type="predicted"/>
<reference evidence="1 2" key="1">
    <citation type="submission" date="2019-06" db="EMBL/GenBank/DDBJ databases">
        <title>Spirosoma utsteinense sp. nov. isolated from Antarctic ice-free soils.</title>
        <authorList>
            <person name="Tahon G."/>
        </authorList>
    </citation>
    <scope>NUCLEOTIDE SEQUENCE [LARGE SCALE GENOMIC DNA]</scope>
    <source>
        <strain evidence="1 2">LMG 31447</strain>
    </source>
</reference>
<evidence type="ECO:0008006" key="3">
    <source>
        <dbReference type="Google" id="ProtNLM"/>
    </source>
</evidence>
<comment type="caution">
    <text evidence="1">The sequence shown here is derived from an EMBL/GenBank/DDBJ whole genome shotgun (WGS) entry which is preliminary data.</text>
</comment>
<accession>A0ABR6WD56</accession>
<sequence length="112" mass="12792">MNLYTTGFSVTAVTTQLIKQASWESEVQEMYSNYQLISLLLSQSTSITVEHRQHCCYLKQELTHTLENFMSELDETGSNSEMIKQAIFSKHVETMKKLNQSVGILISQQSHS</sequence>
<protein>
    <recommendedName>
        <fullName evidence="3">Flagellar protein FliT</fullName>
    </recommendedName>
</protein>
<organism evidence="1 2">
    <name type="scientific">Spirosoma utsteinense</name>
    <dbReference type="NCBI Taxonomy" id="2585773"/>
    <lineage>
        <taxon>Bacteria</taxon>
        <taxon>Pseudomonadati</taxon>
        <taxon>Bacteroidota</taxon>
        <taxon>Cytophagia</taxon>
        <taxon>Cytophagales</taxon>
        <taxon>Cytophagaceae</taxon>
        <taxon>Spirosoma</taxon>
    </lineage>
</organism>
<dbReference type="RefSeq" id="WP_186741104.1">
    <property type="nucleotide sequence ID" value="NZ_VFIA01000048.1"/>
</dbReference>